<dbReference type="AlphaFoldDB" id="A0A2P2NK32"/>
<name>A0A2P2NK32_RHIMU</name>
<accession>A0A2P2NK32</accession>
<reference evidence="1" key="1">
    <citation type="submission" date="2018-02" db="EMBL/GenBank/DDBJ databases">
        <title>Rhizophora mucronata_Transcriptome.</title>
        <authorList>
            <person name="Meera S.P."/>
            <person name="Sreeshan A."/>
            <person name="Augustine A."/>
        </authorList>
    </citation>
    <scope>NUCLEOTIDE SEQUENCE</scope>
    <source>
        <tissue evidence="1">Leaf</tissue>
    </source>
</reference>
<evidence type="ECO:0000313" key="1">
    <source>
        <dbReference type="EMBL" id="MBX42817.1"/>
    </source>
</evidence>
<protein>
    <submittedName>
        <fullName evidence="1">Uncharacterized protein</fullName>
    </submittedName>
</protein>
<sequence>MTVEIAQYKSGVGIQHRFTKEDAMRWFQDKYP</sequence>
<dbReference type="EMBL" id="GGEC01062333">
    <property type="protein sequence ID" value="MBX42817.1"/>
    <property type="molecule type" value="Transcribed_RNA"/>
</dbReference>
<proteinExistence type="predicted"/>
<organism evidence="1">
    <name type="scientific">Rhizophora mucronata</name>
    <name type="common">Asiatic mangrove</name>
    <dbReference type="NCBI Taxonomy" id="61149"/>
    <lineage>
        <taxon>Eukaryota</taxon>
        <taxon>Viridiplantae</taxon>
        <taxon>Streptophyta</taxon>
        <taxon>Embryophyta</taxon>
        <taxon>Tracheophyta</taxon>
        <taxon>Spermatophyta</taxon>
        <taxon>Magnoliopsida</taxon>
        <taxon>eudicotyledons</taxon>
        <taxon>Gunneridae</taxon>
        <taxon>Pentapetalae</taxon>
        <taxon>rosids</taxon>
        <taxon>fabids</taxon>
        <taxon>Malpighiales</taxon>
        <taxon>Rhizophoraceae</taxon>
        <taxon>Rhizophora</taxon>
    </lineage>
</organism>